<evidence type="ECO:0000313" key="1">
    <source>
        <dbReference type="EnsemblPlants" id="AVESA.00010b.r2.4AG0598690.1.CDS"/>
    </source>
</evidence>
<organism evidence="1 2">
    <name type="scientific">Avena sativa</name>
    <name type="common">Oat</name>
    <dbReference type="NCBI Taxonomy" id="4498"/>
    <lineage>
        <taxon>Eukaryota</taxon>
        <taxon>Viridiplantae</taxon>
        <taxon>Streptophyta</taxon>
        <taxon>Embryophyta</taxon>
        <taxon>Tracheophyta</taxon>
        <taxon>Spermatophyta</taxon>
        <taxon>Magnoliopsida</taxon>
        <taxon>Liliopsida</taxon>
        <taxon>Poales</taxon>
        <taxon>Poaceae</taxon>
        <taxon>BOP clade</taxon>
        <taxon>Pooideae</taxon>
        <taxon>Poodae</taxon>
        <taxon>Poeae</taxon>
        <taxon>Poeae Chloroplast Group 1 (Aveneae type)</taxon>
        <taxon>Aveninae</taxon>
        <taxon>Avena</taxon>
    </lineage>
</organism>
<accession>A0ACD5W9C2</accession>
<sequence length="69" mass="7666">MSSTASASLRSWPRYGVVPMTRCPDCPRTAPLKQLVTSTDKNDNIGQELVKCESKPELGKKLPKYGHFD</sequence>
<dbReference type="EnsemblPlants" id="AVESA.00010b.r2.4AG0598690.1">
    <property type="protein sequence ID" value="AVESA.00010b.r2.4AG0598690.1.CDS"/>
    <property type="gene ID" value="AVESA.00010b.r2.4AG0598690"/>
</dbReference>
<evidence type="ECO:0000313" key="2">
    <source>
        <dbReference type="Proteomes" id="UP001732700"/>
    </source>
</evidence>
<keyword evidence="2" id="KW-1185">Reference proteome</keyword>
<name>A0ACD5W9C2_AVESA</name>
<protein>
    <submittedName>
        <fullName evidence="1">Uncharacterized protein</fullName>
    </submittedName>
</protein>
<dbReference type="Proteomes" id="UP001732700">
    <property type="component" value="Chromosome 4A"/>
</dbReference>
<reference evidence="1" key="2">
    <citation type="submission" date="2025-09" db="UniProtKB">
        <authorList>
            <consortium name="EnsemblPlants"/>
        </authorList>
    </citation>
    <scope>IDENTIFICATION</scope>
</reference>
<proteinExistence type="predicted"/>
<reference evidence="1" key="1">
    <citation type="submission" date="2021-05" db="EMBL/GenBank/DDBJ databases">
        <authorList>
            <person name="Scholz U."/>
            <person name="Mascher M."/>
            <person name="Fiebig A."/>
        </authorList>
    </citation>
    <scope>NUCLEOTIDE SEQUENCE [LARGE SCALE GENOMIC DNA]</scope>
</reference>